<evidence type="ECO:0000256" key="2">
    <source>
        <dbReference type="ARBA" id="ARBA00012682"/>
    </source>
</evidence>
<keyword evidence="3 5" id="KW-0479">Metal-binding</keyword>
<evidence type="ECO:0000256" key="6">
    <source>
        <dbReference type="RuleBase" id="RU000414"/>
    </source>
</evidence>
<dbReference type="PRINTS" id="PR01703">
    <property type="entry name" value="MNSODISMTASE"/>
</dbReference>
<proteinExistence type="inferred from homology"/>
<dbReference type="EC" id="1.15.1.1" evidence="2 6"/>
<keyword evidence="10" id="KW-1185">Reference proteome</keyword>
<evidence type="ECO:0000256" key="4">
    <source>
        <dbReference type="ARBA" id="ARBA00023002"/>
    </source>
</evidence>
<feature type="binding site" evidence="5">
    <location>
        <position position="29"/>
    </location>
    <ligand>
        <name>Mn(2+)</name>
        <dbReference type="ChEBI" id="CHEBI:29035"/>
    </ligand>
</feature>
<reference evidence="9 10" key="1">
    <citation type="submission" date="2019-03" db="EMBL/GenBank/DDBJ databases">
        <title>Draft genome sequences of novel Actinobacteria.</title>
        <authorList>
            <person name="Sahin N."/>
            <person name="Ay H."/>
            <person name="Saygin H."/>
        </authorList>
    </citation>
    <scope>NUCLEOTIDE SEQUENCE [LARGE SCALE GENOMIC DNA]</scope>
    <source>
        <strain evidence="9 10">7K502</strain>
    </source>
</reference>
<evidence type="ECO:0000256" key="3">
    <source>
        <dbReference type="ARBA" id="ARBA00022723"/>
    </source>
</evidence>
<evidence type="ECO:0000259" key="7">
    <source>
        <dbReference type="Pfam" id="PF00081"/>
    </source>
</evidence>
<protein>
    <recommendedName>
        <fullName evidence="2 6">Superoxide dismutase</fullName>
        <ecNumber evidence="2 6">1.15.1.1</ecNumber>
    </recommendedName>
</protein>
<dbReference type="Pfam" id="PF00081">
    <property type="entry name" value="Sod_Fe_N"/>
    <property type="match status" value="1"/>
</dbReference>
<gene>
    <name evidence="9" type="ORF">E1288_38765</name>
</gene>
<dbReference type="InterPro" id="IPR050265">
    <property type="entry name" value="Fe/Mn_Superoxide_Dismutase"/>
</dbReference>
<dbReference type="PROSITE" id="PS00088">
    <property type="entry name" value="SOD_MN"/>
    <property type="match status" value="1"/>
</dbReference>
<dbReference type="FunFam" id="3.55.40.20:FF:000004">
    <property type="entry name" value="Superoxide dismutase [Fe]"/>
    <property type="match status" value="1"/>
</dbReference>
<comment type="catalytic activity">
    <reaction evidence="6">
        <text>2 superoxide + 2 H(+) = H2O2 + O2</text>
        <dbReference type="Rhea" id="RHEA:20696"/>
        <dbReference type="ChEBI" id="CHEBI:15378"/>
        <dbReference type="ChEBI" id="CHEBI:15379"/>
        <dbReference type="ChEBI" id="CHEBI:16240"/>
        <dbReference type="ChEBI" id="CHEBI:18421"/>
        <dbReference type="EC" id="1.15.1.1"/>
    </reaction>
</comment>
<evidence type="ECO:0000256" key="5">
    <source>
        <dbReference type="PIRSR" id="PIRSR000349-1"/>
    </source>
</evidence>
<dbReference type="PANTHER" id="PTHR11404">
    <property type="entry name" value="SUPEROXIDE DISMUTASE 2"/>
    <property type="match status" value="1"/>
</dbReference>
<dbReference type="Gene3D" id="3.55.40.20">
    <property type="entry name" value="Iron/manganese superoxide dismutase, C-terminal domain"/>
    <property type="match status" value="1"/>
</dbReference>
<comment type="function">
    <text evidence="6">Destroys radicals which are normally produced within the cells and which are toxic to biological systems.</text>
</comment>
<dbReference type="GO" id="GO:0004784">
    <property type="term" value="F:superoxide dismutase activity"/>
    <property type="evidence" value="ECO:0007669"/>
    <property type="project" value="UniProtKB-EC"/>
</dbReference>
<dbReference type="InterPro" id="IPR019832">
    <property type="entry name" value="Mn/Fe_SOD_C"/>
</dbReference>
<dbReference type="PIRSF" id="PIRSF000349">
    <property type="entry name" value="SODismutase"/>
    <property type="match status" value="1"/>
</dbReference>
<dbReference type="InterPro" id="IPR001189">
    <property type="entry name" value="Mn/Fe_SOD"/>
</dbReference>
<comment type="caution">
    <text evidence="9">The sequence shown here is derived from an EMBL/GenBank/DDBJ whole genome shotgun (WGS) entry which is preliminary data.</text>
</comment>
<dbReference type="GO" id="GO:0046872">
    <property type="term" value="F:metal ion binding"/>
    <property type="evidence" value="ECO:0007669"/>
    <property type="project" value="UniProtKB-KW"/>
</dbReference>
<feature type="binding site" evidence="5">
    <location>
        <position position="77"/>
    </location>
    <ligand>
        <name>Mn(2+)</name>
        <dbReference type="ChEBI" id="CHEBI:29035"/>
    </ligand>
</feature>
<dbReference type="InterPro" id="IPR036324">
    <property type="entry name" value="Mn/Fe_SOD_N_sf"/>
</dbReference>
<dbReference type="Pfam" id="PF02777">
    <property type="entry name" value="Sod_Fe_C"/>
    <property type="match status" value="1"/>
</dbReference>
<name>A0A4R4Y635_9PSEU</name>
<feature type="binding site" evidence="5">
    <location>
        <position position="165"/>
    </location>
    <ligand>
        <name>Mn(2+)</name>
        <dbReference type="ChEBI" id="CHEBI:29035"/>
    </ligand>
</feature>
<evidence type="ECO:0000313" key="10">
    <source>
        <dbReference type="Proteomes" id="UP000294947"/>
    </source>
</evidence>
<accession>A0A4R4Y635</accession>
<evidence type="ECO:0000313" key="9">
    <source>
        <dbReference type="EMBL" id="TDD38432.1"/>
    </source>
</evidence>
<dbReference type="InterPro" id="IPR019831">
    <property type="entry name" value="Mn/Fe_SOD_N"/>
</dbReference>
<keyword evidence="4 6" id="KW-0560">Oxidoreductase</keyword>
<feature type="domain" description="Manganese/iron superoxide dismutase C-terminal" evidence="8">
    <location>
        <begin position="92"/>
        <end position="194"/>
    </location>
</feature>
<dbReference type="FunFam" id="1.10.287.990:FF:000001">
    <property type="entry name" value="Superoxide dismutase"/>
    <property type="match status" value="1"/>
</dbReference>
<comment type="similarity">
    <text evidence="1 6">Belongs to the iron/manganese superoxide dismutase family.</text>
</comment>
<dbReference type="InterPro" id="IPR019833">
    <property type="entry name" value="Mn/Fe_SOD_BS"/>
</dbReference>
<feature type="binding site" evidence="5">
    <location>
        <position position="161"/>
    </location>
    <ligand>
        <name>Mn(2+)</name>
        <dbReference type="ChEBI" id="CHEBI:29035"/>
    </ligand>
</feature>
<dbReference type="Proteomes" id="UP000294947">
    <property type="component" value="Unassembled WGS sequence"/>
</dbReference>
<dbReference type="InterPro" id="IPR036314">
    <property type="entry name" value="SOD_C_sf"/>
</dbReference>
<organism evidence="9 10">
    <name type="scientific">Saccharopolyspora elongata</name>
    <dbReference type="NCBI Taxonomy" id="2530387"/>
    <lineage>
        <taxon>Bacteria</taxon>
        <taxon>Bacillati</taxon>
        <taxon>Actinomycetota</taxon>
        <taxon>Actinomycetes</taxon>
        <taxon>Pseudonocardiales</taxon>
        <taxon>Pseudonocardiaceae</taxon>
        <taxon>Saccharopolyspora</taxon>
    </lineage>
</organism>
<dbReference type="Gene3D" id="1.10.287.990">
    <property type="entry name" value="Fe,Mn superoxide dismutase (SOD) domain"/>
    <property type="match status" value="1"/>
</dbReference>
<dbReference type="SUPFAM" id="SSF54719">
    <property type="entry name" value="Fe,Mn superoxide dismutase (SOD), C-terminal domain"/>
    <property type="match status" value="1"/>
</dbReference>
<dbReference type="EMBL" id="SMKW01000086">
    <property type="protein sequence ID" value="TDD38432.1"/>
    <property type="molecule type" value="Genomic_DNA"/>
</dbReference>
<sequence length="210" mass="23513">MAQQYVLPELDYDYAALEPAIAGEINELHHSKHHAAYVKGANDTVEKIAEAREKGDFSSIVGLETTLAFNLAGHSLHLVWWKILSPNGGDKPTGELAAAIDEDFGSFDKFRAQLEAVSTTIQGNGWGVLAWDPVGQRLITQQLRDHHSNLSIATTPLLVFDIWEHAYYLQYRNVKADYVKHLWNVVNWDEVSKRFADARAGYNGLRLPTA</sequence>
<feature type="domain" description="Manganese/iron superoxide dismutase N-terminal" evidence="7">
    <location>
        <begin position="4"/>
        <end position="85"/>
    </location>
</feature>
<dbReference type="OrthoDB" id="9803125at2"/>
<dbReference type="AlphaFoldDB" id="A0A4R4Y635"/>
<dbReference type="SUPFAM" id="SSF46609">
    <property type="entry name" value="Fe,Mn superoxide dismutase (SOD), N-terminal domain"/>
    <property type="match status" value="1"/>
</dbReference>
<dbReference type="PANTHER" id="PTHR11404:SF6">
    <property type="entry name" value="SUPEROXIDE DISMUTASE [MN], MITOCHONDRIAL"/>
    <property type="match status" value="1"/>
</dbReference>
<dbReference type="RefSeq" id="WP_132493664.1">
    <property type="nucleotide sequence ID" value="NZ_SMKW01000086.1"/>
</dbReference>
<evidence type="ECO:0000259" key="8">
    <source>
        <dbReference type="Pfam" id="PF02777"/>
    </source>
</evidence>
<evidence type="ECO:0000256" key="1">
    <source>
        <dbReference type="ARBA" id="ARBA00008714"/>
    </source>
</evidence>